<name>A0A8J8P1Z4_HALGN</name>
<proteinExistence type="predicted"/>
<protein>
    <submittedName>
        <fullName evidence="2">Uncharacterized protein</fullName>
    </submittedName>
</protein>
<reference evidence="2" key="1">
    <citation type="submission" date="2019-06" db="EMBL/GenBank/DDBJ databases">
        <authorList>
            <person name="Zheng W."/>
        </authorList>
    </citation>
    <scope>NUCLEOTIDE SEQUENCE</scope>
    <source>
        <strain evidence="2">QDHG01</strain>
    </source>
</reference>
<organism evidence="2 3">
    <name type="scientific">Halteria grandinella</name>
    <dbReference type="NCBI Taxonomy" id="5974"/>
    <lineage>
        <taxon>Eukaryota</taxon>
        <taxon>Sar</taxon>
        <taxon>Alveolata</taxon>
        <taxon>Ciliophora</taxon>
        <taxon>Intramacronucleata</taxon>
        <taxon>Spirotrichea</taxon>
        <taxon>Stichotrichia</taxon>
        <taxon>Sporadotrichida</taxon>
        <taxon>Halteriidae</taxon>
        <taxon>Halteria</taxon>
    </lineage>
</organism>
<comment type="caution">
    <text evidence="2">The sequence shown here is derived from an EMBL/GenBank/DDBJ whole genome shotgun (WGS) entry which is preliminary data.</text>
</comment>
<keyword evidence="3" id="KW-1185">Reference proteome</keyword>
<dbReference type="AlphaFoldDB" id="A0A8J8P1Z4"/>
<feature type="compositionally biased region" description="Polar residues" evidence="1">
    <location>
        <begin position="70"/>
        <end position="90"/>
    </location>
</feature>
<feature type="compositionally biased region" description="Polar residues" evidence="1">
    <location>
        <begin position="127"/>
        <end position="139"/>
    </location>
</feature>
<evidence type="ECO:0000313" key="3">
    <source>
        <dbReference type="Proteomes" id="UP000785679"/>
    </source>
</evidence>
<feature type="region of interest" description="Disordered" evidence="1">
    <location>
        <begin position="1"/>
        <end position="155"/>
    </location>
</feature>
<sequence>MGGGPGGQGGLILPPMVNASKYQSYQDSANKQPIEKHHLPPAGSDPNGDRRFNQNGLPATGAPSVLSGHRPSQPTIQQPNSQSSYFPTAQSVGAGGLPSASSAASISQQLKSNPVTATHLSDRKQSFDTVQNQTSQKNIKNAGPGGSGGYSALMI</sequence>
<dbReference type="Proteomes" id="UP000785679">
    <property type="component" value="Unassembled WGS sequence"/>
</dbReference>
<feature type="compositionally biased region" description="Low complexity" evidence="1">
    <location>
        <begin position="97"/>
        <end position="107"/>
    </location>
</feature>
<evidence type="ECO:0000256" key="1">
    <source>
        <dbReference type="SAM" id="MobiDB-lite"/>
    </source>
</evidence>
<feature type="compositionally biased region" description="Polar residues" evidence="1">
    <location>
        <begin position="108"/>
        <end position="119"/>
    </location>
</feature>
<feature type="compositionally biased region" description="Gly residues" evidence="1">
    <location>
        <begin position="1"/>
        <end position="10"/>
    </location>
</feature>
<feature type="compositionally biased region" description="Polar residues" evidence="1">
    <location>
        <begin position="20"/>
        <end position="31"/>
    </location>
</feature>
<accession>A0A8J8P1Z4</accession>
<dbReference type="EMBL" id="RRYP01002810">
    <property type="protein sequence ID" value="TNV84400.1"/>
    <property type="molecule type" value="Genomic_DNA"/>
</dbReference>
<evidence type="ECO:0000313" key="2">
    <source>
        <dbReference type="EMBL" id="TNV84400.1"/>
    </source>
</evidence>
<gene>
    <name evidence="2" type="ORF">FGO68_gene13529</name>
</gene>